<dbReference type="CDD" id="cd16922">
    <property type="entry name" value="HATPase_EvgS-ArcB-TorS-like"/>
    <property type="match status" value="1"/>
</dbReference>
<dbReference type="Pfam" id="PF00512">
    <property type="entry name" value="HisKA"/>
    <property type="match status" value="1"/>
</dbReference>
<keyword evidence="10 14" id="KW-1133">Transmembrane helix</keyword>
<dbReference type="Pfam" id="PF02518">
    <property type="entry name" value="HATPase_c"/>
    <property type="match status" value="1"/>
</dbReference>
<evidence type="ECO:0000256" key="4">
    <source>
        <dbReference type="ARBA" id="ARBA00022553"/>
    </source>
</evidence>
<evidence type="ECO:0000256" key="12">
    <source>
        <dbReference type="ARBA" id="ARBA00023136"/>
    </source>
</evidence>
<dbReference type="SMART" id="SM00388">
    <property type="entry name" value="HisKA"/>
    <property type="match status" value="1"/>
</dbReference>
<evidence type="ECO:0000259" key="15">
    <source>
        <dbReference type="PROSITE" id="PS50109"/>
    </source>
</evidence>
<comment type="subcellular location">
    <subcellularLocation>
        <location evidence="2">Membrane</location>
    </subcellularLocation>
</comment>
<dbReference type="AlphaFoldDB" id="A0A2C9CM10"/>
<feature type="transmembrane region" description="Helical" evidence="14">
    <location>
        <begin position="108"/>
        <end position="127"/>
    </location>
</feature>
<dbReference type="GO" id="GO:0005524">
    <property type="term" value="F:ATP binding"/>
    <property type="evidence" value="ECO:0007669"/>
    <property type="project" value="UniProtKB-KW"/>
</dbReference>
<evidence type="ECO:0000256" key="8">
    <source>
        <dbReference type="ARBA" id="ARBA00022777"/>
    </source>
</evidence>
<evidence type="ECO:0000256" key="6">
    <source>
        <dbReference type="ARBA" id="ARBA00022692"/>
    </source>
</evidence>
<feature type="domain" description="Histidine kinase" evidence="15">
    <location>
        <begin position="218"/>
        <end position="439"/>
    </location>
</feature>
<dbReference type="Gene3D" id="3.40.50.2300">
    <property type="match status" value="1"/>
</dbReference>
<feature type="transmembrane region" description="Helical" evidence="14">
    <location>
        <begin position="132"/>
        <end position="149"/>
    </location>
</feature>
<keyword evidence="11" id="KW-0902">Two-component regulatory system</keyword>
<dbReference type="PANTHER" id="PTHR43047:SF64">
    <property type="entry name" value="HISTIDINE KINASE CONTAINING CHEY-HOMOLOGOUS RECEIVER DOMAIN AND PAS DOMAIN-RELATED"/>
    <property type="match status" value="1"/>
</dbReference>
<evidence type="ECO:0000256" key="13">
    <source>
        <dbReference type="PROSITE-ProRule" id="PRU00169"/>
    </source>
</evidence>
<feature type="transmembrane region" description="Helical" evidence="14">
    <location>
        <begin position="169"/>
        <end position="191"/>
    </location>
</feature>
<feature type="modified residue" description="4-aspartylphosphate" evidence="13">
    <location>
        <position position="507"/>
    </location>
</feature>
<dbReference type="InterPro" id="IPR003661">
    <property type="entry name" value="HisK_dim/P_dom"/>
</dbReference>
<evidence type="ECO:0000313" key="18">
    <source>
        <dbReference type="Proteomes" id="UP000220034"/>
    </source>
</evidence>
<dbReference type="GO" id="GO:0016020">
    <property type="term" value="C:membrane"/>
    <property type="evidence" value="ECO:0007669"/>
    <property type="project" value="UniProtKB-SubCell"/>
</dbReference>
<evidence type="ECO:0000256" key="7">
    <source>
        <dbReference type="ARBA" id="ARBA00022741"/>
    </source>
</evidence>
<dbReference type="EMBL" id="OCTN01000001">
    <property type="protein sequence ID" value="SOH92303.1"/>
    <property type="molecule type" value="Genomic_DNA"/>
</dbReference>
<dbReference type="Proteomes" id="UP000220034">
    <property type="component" value="Unassembled WGS sequence"/>
</dbReference>
<evidence type="ECO:0000256" key="10">
    <source>
        <dbReference type="ARBA" id="ARBA00022989"/>
    </source>
</evidence>
<dbReference type="InterPro" id="IPR036890">
    <property type="entry name" value="HATPase_C_sf"/>
</dbReference>
<dbReference type="InterPro" id="IPR003594">
    <property type="entry name" value="HATPase_dom"/>
</dbReference>
<evidence type="ECO:0000259" key="16">
    <source>
        <dbReference type="PROSITE" id="PS50110"/>
    </source>
</evidence>
<dbReference type="Pfam" id="PF00072">
    <property type="entry name" value="Response_reg"/>
    <property type="match status" value="1"/>
</dbReference>
<dbReference type="SUPFAM" id="SSF47384">
    <property type="entry name" value="Homodimeric domain of signal transducing histidine kinase"/>
    <property type="match status" value="1"/>
</dbReference>
<keyword evidence="7" id="KW-0547">Nucleotide-binding</keyword>
<evidence type="ECO:0000256" key="1">
    <source>
        <dbReference type="ARBA" id="ARBA00000085"/>
    </source>
</evidence>
<evidence type="ECO:0000256" key="14">
    <source>
        <dbReference type="SAM" id="Phobius"/>
    </source>
</evidence>
<feature type="transmembrane region" description="Helical" evidence="14">
    <location>
        <begin position="84"/>
        <end position="102"/>
    </location>
</feature>
<dbReference type="PROSITE" id="PS50109">
    <property type="entry name" value="HIS_KIN"/>
    <property type="match status" value="1"/>
</dbReference>
<reference evidence="18" key="1">
    <citation type="submission" date="2017-09" db="EMBL/GenBank/DDBJ databases">
        <authorList>
            <person name="Varghese N."/>
            <person name="Submissions S."/>
        </authorList>
    </citation>
    <scope>NUCLEOTIDE SEQUENCE [LARGE SCALE GENOMIC DNA]</scope>
    <source>
        <strain evidence="18">C7</strain>
    </source>
</reference>
<keyword evidence="6 14" id="KW-0812">Transmembrane</keyword>
<sequence>MVQRFDSLVSADTGTGRNSGKRVELARRILILASITISISTSVICLMLVFALGQPEAVVLPVMFGSLTYLSIPIAMHLGMRLNLARNFFFILTIAVVLAIGLTPQEGIAFGFVGYLPIFVCIGGMLFQRKGVLVITGSSLLVIALIATADLTRLPIERTIQSPGSIATISMRHGMAVLFTSVLVIVAMGLYDDMLQRLRTARDQARRASESKTSFLANVSHEVRTPLNAILGMAEILRSTELNEDQRRKVETIAESGSTLLEMLNDILDISRLEADRMPISPARQDSSDLIAGVERLWGPIAEDKNLQCLIDFDPDIPEAIEIDAQRFRQCMNNLMSNAIKFTASGFVRISARWDDRTGSPTRLVIDVQDTGIGMPPDAASRVFDPFGQADDTIMGTFGGSGMGLTITRQLAKMMGGDLTFKSVAGQGTIFTLTISAKALQAEAPRDPRDATPAIGLRVLVVDDIPTNLMVAATYIRALGAQVDEAMSGDQAVELMRNQAFDLVLLDMHMPDTDGLWVLEKVSTFRRPPPPIVMITAGATEAEMDRARELGARDVLIKPLTPRLLESLLRNYAA</sequence>
<dbReference type="Gene3D" id="3.30.565.10">
    <property type="entry name" value="Histidine kinase-like ATPase, C-terminal domain"/>
    <property type="match status" value="1"/>
</dbReference>
<keyword evidence="5" id="KW-0808">Transferase</keyword>
<dbReference type="Gene3D" id="1.10.287.130">
    <property type="match status" value="1"/>
</dbReference>
<feature type="domain" description="Response regulatory" evidence="16">
    <location>
        <begin position="458"/>
        <end position="573"/>
    </location>
</feature>
<dbReference type="CDD" id="cd17546">
    <property type="entry name" value="REC_hyHK_CKI1_RcsC-like"/>
    <property type="match status" value="1"/>
</dbReference>
<dbReference type="InterPro" id="IPR005467">
    <property type="entry name" value="His_kinase_dom"/>
</dbReference>
<keyword evidence="18" id="KW-1185">Reference proteome</keyword>
<dbReference type="SUPFAM" id="SSF52172">
    <property type="entry name" value="CheY-like"/>
    <property type="match status" value="1"/>
</dbReference>
<gene>
    <name evidence="17" type="ORF">SAMN06273572_101145</name>
</gene>
<dbReference type="SMART" id="SM00387">
    <property type="entry name" value="HATPase_c"/>
    <property type="match status" value="1"/>
</dbReference>
<keyword evidence="8 17" id="KW-0418">Kinase</keyword>
<evidence type="ECO:0000256" key="5">
    <source>
        <dbReference type="ARBA" id="ARBA00022679"/>
    </source>
</evidence>
<dbReference type="PANTHER" id="PTHR43047">
    <property type="entry name" value="TWO-COMPONENT HISTIDINE PROTEIN KINASE"/>
    <property type="match status" value="1"/>
</dbReference>
<feature type="transmembrane region" description="Helical" evidence="14">
    <location>
        <begin position="58"/>
        <end position="77"/>
    </location>
</feature>
<dbReference type="InterPro" id="IPR036097">
    <property type="entry name" value="HisK_dim/P_sf"/>
</dbReference>
<dbReference type="SMART" id="SM00448">
    <property type="entry name" value="REC"/>
    <property type="match status" value="1"/>
</dbReference>
<evidence type="ECO:0000256" key="9">
    <source>
        <dbReference type="ARBA" id="ARBA00022840"/>
    </source>
</evidence>
<dbReference type="FunFam" id="3.30.565.10:FF:000010">
    <property type="entry name" value="Sensor histidine kinase RcsC"/>
    <property type="match status" value="1"/>
</dbReference>
<evidence type="ECO:0000256" key="3">
    <source>
        <dbReference type="ARBA" id="ARBA00012438"/>
    </source>
</evidence>
<dbReference type="SUPFAM" id="SSF55874">
    <property type="entry name" value="ATPase domain of HSP90 chaperone/DNA topoisomerase II/histidine kinase"/>
    <property type="match status" value="1"/>
</dbReference>
<dbReference type="RefSeq" id="WP_097927893.1">
    <property type="nucleotide sequence ID" value="NZ_OCTN01000001.1"/>
</dbReference>
<accession>A0A2C9CM10</accession>
<protein>
    <recommendedName>
        <fullName evidence="3">histidine kinase</fullName>
        <ecNumber evidence="3">2.7.13.3</ecNumber>
    </recommendedName>
</protein>
<dbReference type="InterPro" id="IPR001789">
    <property type="entry name" value="Sig_transdc_resp-reg_receiver"/>
</dbReference>
<dbReference type="PROSITE" id="PS50110">
    <property type="entry name" value="RESPONSE_REGULATORY"/>
    <property type="match status" value="1"/>
</dbReference>
<organism evidence="17 18">
    <name type="scientific">Pontivivens marinum</name>
    <dbReference type="NCBI Taxonomy" id="1690039"/>
    <lineage>
        <taxon>Bacteria</taxon>
        <taxon>Pseudomonadati</taxon>
        <taxon>Pseudomonadota</taxon>
        <taxon>Alphaproteobacteria</taxon>
        <taxon>Rhodobacterales</taxon>
        <taxon>Paracoccaceae</taxon>
        <taxon>Pontivivens</taxon>
    </lineage>
</organism>
<dbReference type="GO" id="GO:0000155">
    <property type="term" value="F:phosphorelay sensor kinase activity"/>
    <property type="evidence" value="ECO:0007669"/>
    <property type="project" value="InterPro"/>
</dbReference>
<dbReference type="FunFam" id="1.10.287.130:FF:000004">
    <property type="entry name" value="Ethylene receptor 1"/>
    <property type="match status" value="1"/>
</dbReference>
<keyword evidence="12 14" id="KW-0472">Membrane</keyword>
<comment type="catalytic activity">
    <reaction evidence="1">
        <text>ATP + protein L-histidine = ADP + protein N-phospho-L-histidine.</text>
        <dbReference type="EC" id="2.7.13.3"/>
    </reaction>
</comment>
<keyword evidence="9" id="KW-0067">ATP-binding</keyword>
<dbReference type="InterPro" id="IPR011006">
    <property type="entry name" value="CheY-like_superfamily"/>
</dbReference>
<dbReference type="OrthoDB" id="9801651at2"/>
<evidence type="ECO:0000256" key="11">
    <source>
        <dbReference type="ARBA" id="ARBA00023012"/>
    </source>
</evidence>
<dbReference type="PRINTS" id="PR00344">
    <property type="entry name" value="BCTRLSENSOR"/>
</dbReference>
<feature type="transmembrane region" description="Helical" evidence="14">
    <location>
        <begin position="29"/>
        <end position="52"/>
    </location>
</feature>
<name>A0A2C9CM10_9RHOB</name>
<dbReference type="CDD" id="cd00082">
    <property type="entry name" value="HisKA"/>
    <property type="match status" value="1"/>
</dbReference>
<keyword evidence="4 13" id="KW-0597">Phosphoprotein</keyword>
<evidence type="ECO:0000313" key="17">
    <source>
        <dbReference type="EMBL" id="SOH92303.1"/>
    </source>
</evidence>
<evidence type="ECO:0000256" key="2">
    <source>
        <dbReference type="ARBA" id="ARBA00004370"/>
    </source>
</evidence>
<dbReference type="InterPro" id="IPR004358">
    <property type="entry name" value="Sig_transdc_His_kin-like_C"/>
</dbReference>
<dbReference type="EC" id="2.7.13.3" evidence="3"/>
<proteinExistence type="predicted"/>